<dbReference type="SUPFAM" id="SSF82771">
    <property type="entry name" value="GIY-YIG endonuclease"/>
    <property type="match status" value="1"/>
</dbReference>
<dbReference type="FunFam" id="3.30.420.10:FF:000045">
    <property type="entry name" value="3'-5' exonuclease DinG"/>
    <property type="match status" value="1"/>
</dbReference>
<dbReference type="eggNOG" id="COG0847">
    <property type="taxonomic scope" value="Bacteria"/>
</dbReference>
<feature type="domain" description="GIY-YIG" evidence="3">
    <location>
        <begin position="196"/>
        <end position="274"/>
    </location>
</feature>
<dbReference type="InterPro" id="IPR035901">
    <property type="entry name" value="GIY-YIG_endonuc_sf"/>
</dbReference>
<dbReference type="GO" id="GO:0003887">
    <property type="term" value="F:DNA-directed DNA polymerase activity"/>
    <property type="evidence" value="ECO:0007669"/>
    <property type="project" value="InterPro"/>
</dbReference>
<dbReference type="Pfam" id="PF00929">
    <property type="entry name" value="RNase_T"/>
    <property type="match status" value="1"/>
</dbReference>
<dbReference type="PANTHER" id="PTHR30231">
    <property type="entry name" value="DNA POLYMERASE III SUBUNIT EPSILON"/>
    <property type="match status" value="1"/>
</dbReference>
<dbReference type="PROSITE" id="PS50164">
    <property type="entry name" value="GIY_YIG"/>
    <property type="match status" value="1"/>
</dbReference>
<evidence type="ECO:0000256" key="2">
    <source>
        <dbReference type="ARBA" id="ARBA00026073"/>
    </source>
</evidence>
<evidence type="ECO:0000256" key="1">
    <source>
        <dbReference type="ARBA" id="ARBA00025483"/>
    </source>
</evidence>
<dbReference type="RefSeq" id="WP_008200237.1">
    <property type="nucleotide sequence ID" value="NZ_CM001023.1"/>
</dbReference>
<dbReference type="EMBL" id="CM001023">
    <property type="protein sequence ID" value="EAZ82552.1"/>
    <property type="molecule type" value="Genomic_DNA"/>
</dbReference>
<dbReference type="HOGENOM" id="CLU_030720_1_0_10"/>
<evidence type="ECO:0000259" key="3">
    <source>
        <dbReference type="PROSITE" id="PS50164"/>
    </source>
</evidence>
<evidence type="ECO:0000313" key="5">
    <source>
        <dbReference type="Proteomes" id="UP000003919"/>
    </source>
</evidence>
<keyword evidence="5" id="KW-1185">Reference proteome</keyword>
<dbReference type="InterPro" id="IPR012337">
    <property type="entry name" value="RNaseH-like_sf"/>
</dbReference>
<dbReference type="SUPFAM" id="SSF53098">
    <property type="entry name" value="Ribonuclease H-like"/>
    <property type="match status" value="1"/>
</dbReference>
<dbReference type="AlphaFoldDB" id="A3HRT4"/>
<dbReference type="SMART" id="SM00479">
    <property type="entry name" value="EXOIII"/>
    <property type="match status" value="1"/>
</dbReference>
<dbReference type="InterPro" id="IPR013520">
    <property type="entry name" value="Ribonucl_H"/>
</dbReference>
<dbReference type="EMBL" id="AAXU02000001">
    <property type="protein sequence ID" value="EAZ82552.1"/>
    <property type="molecule type" value="Genomic_DNA"/>
</dbReference>
<dbReference type="GO" id="GO:0006289">
    <property type="term" value="P:nucleotide-excision repair"/>
    <property type="evidence" value="ECO:0007669"/>
    <property type="project" value="InterPro"/>
</dbReference>
<dbReference type="InterPro" id="IPR000305">
    <property type="entry name" value="GIY-YIG_endonuc"/>
</dbReference>
<dbReference type="SMART" id="SM00465">
    <property type="entry name" value="GIYc"/>
    <property type="match status" value="1"/>
</dbReference>
<accession>A3HRT4</accession>
<dbReference type="NCBIfam" id="TIGR00573">
    <property type="entry name" value="dnaq"/>
    <property type="match status" value="1"/>
</dbReference>
<dbReference type="Pfam" id="PF01541">
    <property type="entry name" value="GIY-YIG"/>
    <property type="match status" value="1"/>
</dbReference>
<proteinExistence type="predicted"/>
<dbReference type="GO" id="GO:0005829">
    <property type="term" value="C:cytosol"/>
    <property type="evidence" value="ECO:0007669"/>
    <property type="project" value="TreeGrafter"/>
</dbReference>
<comment type="subunit">
    <text evidence="2">DNA polymerase III contains a core (composed of alpha, epsilon and theta chains) that associates with a tau subunit. This core dimerizes to form the POLIII' complex. PolIII' associates with the gamma complex (composed of gamma, delta, delta', psi and chi chains) and with the beta chain to form the complete DNA polymerase III complex.</text>
</comment>
<dbReference type="OrthoDB" id="9803913at2"/>
<dbReference type="Gene3D" id="3.30.420.10">
    <property type="entry name" value="Ribonuclease H-like superfamily/Ribonuclease H"/>
    <property type="match status" value="1"/>
</dbReference>
<dbReference type="PANTHER" id="PTHR30231:SF37">
    <property type="entry name" value="EXODEOXYRIBONUCLEASE 10"/>
    <property type="match status" value="1"/>
</dbReference>
<sequence length="456" mass="51508">MEFAIVDIETTGGAASTCGITEIAILIHDGEKVIEEFESLINPEQDIPTYITGLTGIDNSMVSDAPTFEELSDKLWDLLHGRVFVAHSVNFDYGFVRACFNAIGREFKVDKLCTVRLARKIIPGLSSYSLGRICETQKIPILARHRAMGDARATAILFDQMLKKDSQTVFQALKKNSGEAFLPPNFPITKYRKIPEACGVYYMMNEKGNVVYVGKAINIKERFKNHFSGQLLPSLKQKLKEEVVDLKWEITGTEFLALLLEALEIKRIWPKYNNALKLPKTMWGLFHYEDNSGFSRFQIAKVTKHLRPLESFFSSDEAHAFLKEAIDNFDLCPRLCGIRKAACKPGDYNSCQGECFSQSKPNDYNLRVAELVARIKESQKEILLTIPGKSEEEYAACVFDRGILSKYGFYSDASLSETEILGKLEPVPSVPETFYILKQFIPTFKPEQIKVLDSVL</sequence>
<comment type="caution">
    <text evidence="4">The sequence shown here is derived from an EMBL/GenBank/DDBJ whole genome shotgun (WGS) entry which is preliminary data.</text>
</comment>
<dbReference type="CDD" id="cd10434">
    <property type="entry name" value="GIY-YIG_UvrC_Cho"/>
    <property type="match status" value="1"/>
</dbReference>
<dbReference type="InterPro" id="IPR036397">
    <property type="entry name" value="RNaseH_sf"/>
</dbReference>
<dbReference type="InterPro" id="IPR006054">
    <property type="entry name" value="DnaQ"/>
</dbReference>
<dbReference type="CDD" id="cd06127">
    <property type="entry name" value="DEDDh"/>
    <property type="match status" value="1"/>
</dbReference>
<dbReference type="InterPro" id="IPR047296">
    <property type="entry name" value="GIY-YIG_UvrC_Cho"/>
</dbReference>
<organism evidence="4 5">
    <name type="scientific">Algoriphagus machipongonensis</name>
    <dbReference type="NCBI Taxonomy" id="388413"/>
    <lineage>
        <taxon>Bacteria</taxon>
        <taxon>Pseudomonadati</taxon>
        <taxon>Bacteroidota</taxon>
        <taxon>Cytophagia</taxon>
        <taxon>Cytophagales</taxon>
        <taxon>Cyclobacteriaceae</taxon>
        <taxon>Algoriphagus</taxon>
    </lineage>
</organism>
<dbReference type="GO" id="GO:0003677">
    <property type="term" value="F:DNA binding"/>
    <property type="evidence" value="ECO:0007669"/>
    <property type="project" value="InterPro"/>
</dbReference>
<protein>
    <submittedName>
        <fullName evidence="4">DNA polymerase III, epsilon subunit</fullName>
    </submittedName>
</protein>
<dbReference type="STRING" id="388413.ALPR1_10065"/>
<dbReference type="Proteomes" id="UP000003919">
    <property type="component" value="Chromosome"/>
</dbReference>
<evidence type="ECO:0000313" key="4">
    <source>
        <dbReference type="EMBL" id="EAZ82552.1"/>
    </source>
</evidence>
<dbReference type="Gene3D" id="3.40.1440.10">
    <property type="entry name" value="GIY-YIG endonuclease"/>
    <property type="match status" value="1"/>
</dbReference>
<name>A3HRT4_9BACT</name>
<dbReference type="GO" id="GO:0045004">
    <property type="term" value="P:DNA replication proofreading"/>
    <property type="evidence" value="ECO:0007669"/>
    <property type="project" value="TreeGrafter"/>
</dbReference>
<dbReference type="eggNOG" id="COG0322">
    <property type="taxonomic scope" value="Bacteria"/>
</dbReference>
<gene>
    <name evidence="4" type="ORF">ALPR1_10065</name>
</gene>
<dbReference type="GO" id="GO:0008408">
    <property type="term" value="F:3'-5' exonuclease activity"/>
    <property type="evidence" value="ECO:0007669"/>
    <property type="project" value="TreeGrafter"/>
</dbReference>
<comment type="function">
    <text evidence="1">DNA polymerase III is a complex, multichain enzyme responsible for most of the replicative synthesis in bacteria. The epsilon subunit contain the editing function and is a proofreading 3'-5' exonuclease.</text>
</comment>
<reference evidence="4 5" key="1">
    <citation type="journal article" date="2011" name="J. Bacteriol.">
        <title>Complete genome sequence of Algoriphagus sp. PR1, bacterial prey of a colony-forming choanoflagellate.</title>
        <authorList>
            <person name="Alegado R.A."/>
            <person name="Ferriera S."/>
            <person name="Nusbaum C."/>
            <person name="Young S.K."/>
            <person name="Zeng Q."/>
            <person name="Imamovic A."/>
            <person name="Fairclough S.R."/>
            <person name="King N."/>
        </authorList>
    </citation>
    <scope>NUCLEOTIDE SEQUENCE [LARGE SCALE GENOMIC DNA]</scope>
    <source>
        <strain evidence="4 5">PR1</strain>
    </source>
</reference>